<organism evidence="1">
    <name type="scientific">uncultured Cytophagales bacterium</name>
    <dbReference type="NCBI Taxonomy" id="158755"/>
    <lineage>
        <taxon>Bacteria</taxon>
        <taxon>Pseudomonadati</taxon>
        <taxon>Bacteroidota</taxon>
        <taxon>Sphingobacteriia</taxon>
        <taxon>Sphingobacteriales</taxon>
        <taxon>environmental samples</taxon>
    </lineage>
</organism>
<evidence type="ECO:0000313" key="1">
    <source>
        <dbReference type="EMBL" id="CAA9219584.1"/>
    </source>
</evidence>
<sequence>GTGSAPVARSKCQPANLPLTVTAKQSHSGVGDFCHCRCVLLRNGQGLPRPGV</sequence>
<accession>A0A6J4HAE9</accession>
<proteinExistence type="predicted"/>
<protein>
    <submittedName>
        <fullName evidence="1">Uncharacterized protein</fullName>
    </submittedName>
</protein>
<feature type="non-terminal residue" evidence="1">
    <location>
        <position position="1"/>
    </location>
</feature>
<dbReference type="AlphaFoldDB" id="A0A6J4HAE9"/>
<dbReference type="EMBL" id="CADCTQ010000033">
    <property type="protein sequence ID" value="CAA9219584.1"/>
    <property type="molecule type" value="Genomic_DNA"/>
</dbReference>
<reference evidence="1" key="1">
    <citation type="submission" date="2020-02" db="EMBL/GenBank/DDBJ databases">
        <authorList>
            <person name="Meier V. D."/>
        </authorList>
    </citation>
    <scope>NUCLEOTIDE SEQUENCE</scope>
    <source>
        <strain evidence="1">AVDCRST_MAG56</strain>
    </source>
</reference>
<gene>
    <name evidence="1" type="ORF">AVDCRST_MAG56-676</name>
</gene>
<feature type="non-terminal residue" evidence="1">
    <location>
        <position position="52"/>
    </location>
</feature>
<name>A0A6J4HAE9_9SPHI</name>